<evidence type="ECO:0000313" key="5">
    <source>
        <dbReference type="EMBL" id="KAA0176132.1"/>
    </source>
</evidence>
<dbReference type="EMBL" id="VLTL01000144">
    <property type="protein sequence ID" value="KAA0158619.1"/>
    <property type="molecule type" value="Genomic_DNA"/>
</dbReference>
<proteinExistence type="predicted"/>
<evidence type="ECO:0000313" key="4">
    <source>
        <dbReference type="EMBL" id="KAA0167388.1"/>
    </source>
</evidence>
<dbReference type="Proteomes" id="UP000325113">
    <property type="component" value="Unassembled WGS sequence"/>
</dbReference>
<evidence type="ECO:0000313" key="9">
    <source>
        <dbReference type="Proteomes" id="UP000325113"/>
    </source>
</evidence>
<accession>A0A5A8EF30</accession>
<sequence>MESDWLMAVEAPKRAKGNKAKKAADAAKPPKRWATKGRGCGAGQDLGPRGEPRFEDLPPSWQAVRRLKNRQAKAMHKDLRPKD</sequence>
<dbReference type="EMBL" id="VLTM01000005">
    <property type="protein sequence ID" value="KAA0167388.1"/>
    <property type="molecule type" value="Genomic_DNA"/>
</dbReference>
<dbReference type="Proteomes" id="UP000324907">
    <property type="component" value="Unassembled WGS sequence"/>
</dbReference>
<dbReference type="Proteomes" id="UP000323011">
    <property type="component" value="Unassembled WGS sequence"/>
</dbReference>
<evidence type="ECO:0000313" key="7">
    <source>
        <dbReference type="Proteomes" id="UP000323011"/>
    </source>
</evidence>
<organism evidence="5 6">
    <name type="scientific">Cafeteria roenbergensis</name>
    <name type="common">Marine flagellate</name>
    <dbReference type="NCBI Taxonomy" id="33653"/>
    <lineage>
        <taxon>Eukaryota</taxon>
        <taxon>Sar</taxon>
        <taxon>Stramenopiles</taxon>
        <taxon>Bigyra</taxon>
        <taxon>Opalozoa</taxon>
        <taxon>Bicosoecida</taxon>
        <taxon>Cafeteriaceae</taxon>
        <taxon>Cafeteria</taxon>
    </lineage>
</organism>
<evidence type="ECO:0000313" key="6">
    <source>
        <dbReference type="Proteomes" id="UP000322899"/>
    </source>
</evidence>
<reference evidence="6 7" key="1">
    <citation type="submission" date="2019-07" db="EMBL/GenBank/DDBJ databases">
        <title>Genomes of Cafeteria roenbergensis.</title>
        <authorList>
            <person name="Fischer M.G."/>
            <person name="Hackl T."/>
            <person name="Roman M."/>
        </authorList>
    </citation>
    <scope>NUCLEOTIDE SEQUENCE [LARGE SCALE GENOMIC DNA]</scope>
    <source>
        <strain evidence="2 7">BVI</strain>
        <strain evidence="4 9">Cflag</strain>
        <strain evidence="5 6">E4-10P</strain>
        <strain evidence="3 8">RCC970-E3</strain>
    </source>
</reference>
<name>A0A5A8EF30_CAFRO</name>
<protein>
    <submittedName>
        <fullName evidence="5">Uncharacterized protein</fullName>
    </submittedName>
</protein>
<keyword evidence="7" id="KW-1185">Reference proteome</keyword>
<gene>
    <name evidence="5" type="ORF">FNF27_02521</name>
    <name evidence="3" type="ORF">FNF28_06146</name>
    <name evidence="2" type="ORF">FNF29_04355</name>
    <name evidence="4" type="ORF">FNF31_00829</name>
</gene>
<evidence type="ECO:0000256" key="1">
    <source>
        <dbReference type="SAM" id="MobiDB-lite"/>
    </source>
</evidence>
<evidence type="ECO:0000313" key="3">
    <source>
        <dbReference type="EMBL" id="KAA0158619.1"/>
    </source>
</evidence>
<feature type="region of interest" description="Disordered" evidence="1">
    <location>
        <begin position="11"/>
        <end position="59"/>
    </location>
</feature>
<dbReference type="Proteomes" id="UP000322899">
    <property type="component" value="Unassembled WGS sequence"/>
</dbReference>
<dbReference type="EMBL" id="VLTO01000010">
    <property type="protein sequence ID" value="KAA0176132.1"/>
    <property type="molecule type" value="Genomic_DNA"/>
</dbReference>
<evidence type="ECO:0000313" key="8">
    <source>
        <dbReference type="Proteomes" id="UP000324907"/>
    </source>
</evidence>
<comment type="caution">
    <text evidence="5">The sequence shown here is derived from an EMBL/GenBank/DDBJ whole genome shotgun (WGS) entry which is preliminary data.</text>
</comment>
<dbReference type="EMBL" id="VLTN01000025">
    <property type="protein sequence ID" value="KAA0151669.1"/>
    <property type="molecule type" value="Genomic_DNA"/>
</dbReference>
<evidence type="ECO:0000313" key="2">
    <source>
        <dbReference type="EMBL" id="KAA0151669.1"/>
    </source>
</evidence>
<dbReference type="AlphaFoldDB" id="A0A5A8EF30"/>